<evidence type="ECO:0000256" key="1">
    <source>
        <dbReference type="ARBA" id="ARBA00004651"/>
    </source>
</evidence>
<feature type="transmembrane region" description="Helical" evidence="14">
    <location>
        <begin position="636"/>
        <end position="661"/>
    </location>
</feature>
<dbReference type="FunFam" id="3.40.50.2300:FF:000016">
    <property type="entry name" value="Taste 1 receptor member 2"/>
    <property type="match status" value="1"/>
</dbReference>
<dbReference type="InterPro" id="IPR028082">
    <property type="entry name" value="Peripla_BP_I"/>
</dbReference>
<dbReference type="InterPro" id="IPR000068">
    <property type="entry name" value="GPCR_3_Ca_sens_rcpt-rel"/>
</dbReference>
<keyword evidence="8 14" id="KW-0472">Membrane</keyword>
<keyword evidence="9" id="KW-1015">Disulfide bond</keyword>
<proteinExistence type="predicted"/>
<comment type="subcellular location">
    <subcellularLocation>
        <location evidence="1">Cell membrane</location>
        <topology evidence="1">Multi-pass membrane protein</topology>
    </subcellularLocation>
</comment>
<dbReference type="PRINTS" id="PR00248">
    <property type="entry name" value="GPCRMGR"/>
</dbReference>
<feature type="transmembrane region" description="Helical" evidence="14">
    <location>
        <begin position="755"/>
        <end position="777"/>
    </location>
</feature>
<evidence type="ECO:0000256" key="3">
    <source>
        <dbReference type="ARBA" id="ARBA00022475"/>
    </source>
</evidence>
<feature type="transmembrane region" description="Helical" evidence="14">
    <location>
        <begin position="601"/>
        <end position="624"/>
    </location>
</feature>
<comment type="caution">
    <text evidence="16">The sequence shown here is derived from an EMBL/GenBank/DDBJ whole genome shotgun (WGS) entry which is preliminary data.</text>
</comment>
<keyword evidence="6 14" id="KW-1133">Transmembrane helix</keyword>
<evidence type="ECO:0000256" key="2">
    <source>
        <dbReference type="ARBA" id="ARBA00011748"/>
    </source>
</evidence>
<accession>A0A9Q1E6B1</accession>
<sequence length="843" mass="93017">MSAEHPCSIPGGPRGVCQTGDVIVGGLFPLHRQVNDTDTSRGCAGFSPNSFMHTRVMIYSIGLINKSPMLPNLTLGYEMYDTCGNVTMAIKAALRLMEDRSNDGQECLPLSNEYTASARGAKVVVGELHSEISIAVARLLALPLIPQISYGSTSELLSRKTKFPSFLRTVPSDSHQTKAMARLMETLHWESVGVIGSEDEYGKYGVESLIDHMSITDVCLDFKEILPTNVFHKRYKKRLTSLLQTVNESTAEGIVIFTKTPNVRAILEEAIRLGVNRTWIAGDTWSTSSEIRSLKGIQTIGKVYGFIMKRNTVPGFEEHVRSFTAPPKMKDSFFDDYLNQYPACPSSTADITPNGQDPQNCSFHDADEGSATTNCTNIQCLTKHIDQDMSYSIYLAVNVVAQALHRLLKCDNMKCNRSATFSARELLEEIKRVNFIKDNITNIAFDQHGDPSIGYDILAWGTEDGNVTLKQIGDYRPSGDIELPEHLEYSNVTVTVHNCSKVCPRGQELTSYKDSCCKTCNFCVSNQYSRGGNEMCRSCQEDEYVSPERDCCLKKAMAFLKWTDGFAVVLAAFGAAGLIFTLLVAALFIKHRGTPIVKGTGGNLCFLILVSLATSFGSLCAFIGEPTDLSCKVAMPLFIISFSLCVSCILANLFQICVGFAFDAKAHDRLMRFNNPVAIATGCVSIQVALVAAWLALAPPFRQEVSTHRAKVVVQCANGCDAMFGASLSYIAFLAVVCFLFAFKGKQLPDLYKNSSFITVGMLVYLVAWMLFIPVYINTSGKYVQAVEASAMLVSNYSILCCHFCPKCYIILFRKELNNERVILDYIKKHYESKGVSPVTTDK</sequence>
<evidence type="ECO:0000256" key="13">
    <source>
        <dbReference type="ARBA" id="ARBA00039774"/>
    </source>
</evidence>
<dbReference type="PROSITE" id="PS50259">
    <property type="entry name" value="G_PROTEIN_RECEP_F3_4"/>
    <property type="match status" value="1"/>
</dbReference>
<keyword evidence="3" id="KW-1003">Cell membrane</keyword>
<dbReference type="InterPro" id="IPR000337">
    <property type="entry name" value="GPCR_3"/>
</dbReference>
<dbReference type="PANTHER" id="PTHR24061">
    <property type="entry name" value="CALCIUM-SENSING RECEPTOR-RELATED"/>
    <property type="match status" value="1"/>
</dbReference>
<keyword evidence="10" id="KW-0675">Receptor</keyword>
<dbReference type="InterPro" id="IPR017978">
    <property type="entry name" value="GPCR_3_C"/>
</dbReference>
<comment type="subunit">
    <text evidence="2">Homodimer; disulfide-linked.</text>
</comment>
<reference evidence="16" key="1">
    <citation type="journal article" date="2023" name="Science">
        <title>Genome structures resolve the early diversification of teleost fishes.</title>
        <authorList>
            <person name="Parey E."/>
            <person name="Louis A."/>
            <person name="Montfort J."/>
            <person name="Bouchez O."/>
            <person name="Roques C."/>
            <person name="Iampietro C."/>
            <person name="Lluch J."/>
            <person name="Castinel A."/>
            <person name="Donnadieu C."/>
            <person name="Desvignes T."/>
            <person name="Floi Bucao C."/>
            <person name="Jouanno E."/>
            <person name="Wen M."/>
            <person name="Mejri S."/>
            <person name="Dirks R."/>
            <person name="Jansen H."/>
            <person name="Henkel C."/>
            <person name="Chen W.J."/>
            <person name="Zahm M."/>
            <person name="Cabau C."/>
            <person name="Klopp C."/>
            <person name="Thompson A.W."/>
            <person name="Robinson-Rechavi M."/>
            <person name="Braasch I."/>
            <person name="Lecointre G."/>
            <person name="Bobe J."/>
            <person name="Postlethwait J.H."/>
            <person name="Berthelot C."/>
            <person name="Roest Crollius H."/>
            <person name="Guiguen Y."/>
        </authorList>
    </citation>
    <scope>NUCLEOTIDE SEQUENCE</scope>
    <source>
        <strain evidence="16">WJC10195</strain>
    </source>
</reference>
<keyword evidence="4 14" id="KW-0812">Transmembrane</keyword>
<evidence type="ECO:0000313" key="17">
    <source>
        <dbReference type="Proteomes" id="UP001152622"/>
    </source>
</evidence>
<evidence type="ECO:0000313" key="16">
    <source>
        <dbReference type="EMBL" id="KAJ8333053.1"/>
    </source>
</evidence>
<dbReference type="InterPro" id="IPR001828">
    <property type="entry name" value="ANF_lig-bd_rcpt"/>
</dbReference>
<feature type="transmembrane region" description="Helical" evidence="14">
    <location>
        <begin position="565"/>
        <end position="589"/>
    </location>
</feature>
<dbReference type="Gene3D" id="2.10.50.30">
    <property type="entry name" value="GPCR, family 3, nine cysteines domain"/>
    <property type="match status" value="1"/>
</dbReference>
<dbReference type="PANTHER" id="PTHR24061:SF5">
    <property type="entry name" value="G-PROTEIN COUPLED RECEPTOR FAMILY C GROUP 6 MEMBER A"/>
    <property type="match status" value="1"/>
</dbReference>
<feature type="domain" description="G-protein coupled receptors family 3 profile" evidence="15">
    <location>
        <begin position="566"/>
        <end position="818"/>
    </location>
</feature>
<evidence type="ECO:0000256" key="5">
    <source>
        <dbReference type="ARBA" id="ARBA00022729"/>
    </source>
</evidence>
<evidence type="ECO:0000256" key="6">
    <source>
        <dbReference type="ARBA" id="ARBA00022989"/>
    </source>
</evidence>
<dbReference type="GO" id="GO:0005886">
    <property type="term" value="C:plasma membrane"/>
    <property type="evidence" value="ECO:0007669"/>
    <property type="project" value="UniProtKB-SubCell"/>
</dbReference>
<keyword evidence="12" id="KW-0807">Transducer</keyword>
<evidence type="ECO:0000256" key="11">
    <source>
        <dbReference type="ARBA" id="ARBA00023180"/>
    </source>
</evidence>
<evidence type="ECO:0000256" key="8">
    <source>
        <dbReference type="ARBA" id="ARBA00023136"/>
    </source>
</evidence>
<feature type="transmembrane region" description="Helical" evidence="14">
    <location>
        <begin position="673"/>
        <end position="697"/>
    </location>
</feature>
<organism evidence="16 17">
    <name type="scientific">Synaphobranchus kaupii</name>
    <name type="common">Kaup's arrowtooth eel</name>
    <dbReference type="NCBI Taxonomy" id="118154"/>
    <lineage>
        <taxon>Eukaryota</taxon>
        <taxon>Metazoa</taxon>
        <taxon>Chordata</taxon>
        <taxon>Craniata</taxon>
        <taxon>Vertebrata</taxon>
        <taxon>Euteleostomi</taxon>
        <taxon>Actinopterygii</taxon>
        <taxon>Neopterygii</taxon>
        <taxon>Teleostei</taxon>
        <taxon>Anguilliformes</taxon>
        <taxon>Synaphobranchidae</taxon>
        <taxon>Synaphobranchus</taxon>
    </lineage>
</organism>
<keyword evidence="7" id="KW-0297">G-protein coupled receptor</keyword>
<dbReference type="SUPFAM" id="SSF53822">
    <property type="entry name" value="Periplasmic binding protein-like I"/>
    <property type="match status" value="1"/>
</dbReference>
<feature type="transmembrane region" description="Helical" evidence="14">
    <location>
        <begin position="789"/>
        <end position="812"/>
    </location>
</feature>
<dbReference type="Pfam" id="PF00003">
    <property type="entry name" value="7tm_3"/>
    <property type="match status" value="1"/>
</dbReference>
<protein>
    <recommendedName>
        <fullName evidence="13">G-protein coupled receptor family C group 6 member A</fullName>
    </recommendedName>
</protein>
<gene>
    <name evidence="16" type="ORF">SKAU_G00419490</name>
</gene>
<dbReference type="AlphaFoldDB" id="A0A9Q1E6B1"/>
<evidence type="ECO:0000256" key="14">
    <source>
        <dbReference type="SAM" id="Phobius"/>
    </source>
</evidence>
<evidence type="ECO:0000256" key="4">
    <source>
        <dbReference type="ARBA" id="ARBA00022692"/>
    </source>
</evidence>
<dbReference type="OrthoDB" id="5984008at2759"/>
<dbReference type="GO" id="GO:0004930">
    <property type="term" value="F:G protein-coupled receptor activity"/>
    <property type="evidence" value="ECO:0007669"/>
    <property type="project" value="UniProtKB-KW"/>
</dbReference>
<keyword evidence="17" id="KW-1185">Reference proteome</keyword>
<evidence type="ECO:0000256" key="9">
    <source>
        <dbReference type="ARBA" id="ARBA00023157"/>
    </source>
</evidence>
<dbReference type="InterPro" id="IPR038550">
    <property type="entry name" value="GPCR_3_9-Cys_sf"/>
</dbReference>
<evidence type="ECO:0000256" key="12">
    <source>
        <dbReference type="ARBA" id="ARBA00023224"/>
    </source>
</evidence>
<dbReference type="Gene3D" id="3.40.50.2300">
    <property type="match status" value="2"/>
</dbReference>
<feature type="transmembrane region" description="Helical" evidence="14">
    <location>
        <begin position="722"/>
        <end position="743"/>
    </location>
</feature>
<keyword evidence="11" id="KW-0325">Glycoprotein</keyword>
<dbReference type="EMBL" id="JAINUF010000024">
    <property type="protein sequence ID" value="KAJ8333053.1"/>
    <property type="molecule type" value="Genomic_DNA"/>
</dbReference>
<evidence type="ECO:0000256" key="10">
    <source>
        <dbReference type="ARBA" id="ARBA00023170"/>
    </source>
</evidence>
<evidence type="ECO:0000259" key="15">
    <source>
        <dbReference type="PROSITE" id="PS50259"/>
    </source>
</evidence>
<dbReference type="Proteomes" id="UP001152622">
    <property type="component" value="Chromosome 24"/>
</dbReference>
<dbReference type="Pfam" id="PF01094">
    <property type="entry name" value="ANF_receptor"/>
    <property type="match status" value="1"/>
</dbReference>
<name>A0A9Q1E6B1_SYNKA</name>
<keyword evidence="5" id="KW-0732">Signal</keyword>
<evidence type="ECO:0000256" key="7">
    <source>
        <dbReference type="ARBA" id="ARBA00023040"/>
    </source>
</evidence>